<name>A0A6N0HX20_9GAMM</name>
<dbReference type="InterPro" id="IPR001236">
    <property type="entry name" value="Lactate/malate_DH_N"/>
</dbReference>
<evidence type="ECO:0000313" key="8">
    <source>
        <dbReference type="EMBL" id="QKQ26930.1"/>
    </source>
</evidence>
<keyword evidence="3 5" id="KW-0560">Oxidoreductase</keyword>
<organism evidence="8 9">
    <name type="scientific">Candidatus Reidiella endopervernicosa</name>
    <dbReference type="NCBI Taxonomy" id="2738883"/>
    <lineage>
        <taxon>Bacteria</taxon>
        <taxon>Pseudomonadati</taxon>
        <taxon>Pseudomonadota</taxon>
        <taxon>Gammaproteobacteria</taxon>
        <taxon>Candidatus Reidiella</taxon>
    </lineage>
</organism>
<evidence type="ECO:0000313" key="9">
    <source>
        <dbReference type="Proteomes" id="UP000509658"/>
    </source>
</evidence>
<dbReference type="SUPFAM" id="SSF51735">
    <property type="entry name" value="NAD(P)-binding Rossmann-fold domains"/>
    <property type="match status" value="1"/>
</dbReference>
<dbReference type="PRINTS" id="PR00086">
    <property type="entry name" value="LLDHDRGNASE"/>
</dbReference>
<dbReference type="RefSeq" id="WP_174673271.1">
    <property type="nucleotide sequence ID" value="NZ_CP054491.1"/>
</dbReference>
<feature type="domain" description="Lactate/malate dehydrogenase C-terminal" evidence="7">
    <location>
        <begin position="150"/>
        <end position="194"/>
    </location>
</feature>
<keyword evidence="2" id="KW-0816">Tricarboxylic acid cycle</keyword>
<evidence type="ECO:0000256" key="1">
    <source>
        <dbReference type="ARBA" id="ARBA00003966"/>
    </source>
</evidence>
<feature type="domain" description="Lactate/malate dehydrogenase N-terminal" evidence="6">
    <location>
        <begin position="4"/>
        <end position="145"/>
    </location>
</feature>
<dbReference type="InterPro" id="IPR022383">
    <property type="entry name" value="Lactate/malate_DH_C"/>
</dbReference>
<dbReference type="Gene3D" id="3.90.110.10">
    <property type="entry name" value="Lactate dehydrogenase/glycoside hydrolase, family 4, C-terminal"/>
    <property type="match status" value="1"/>
</dbReference>
<keyword evidence="4" id="KW-0520">NAD</keyword>
<dbReference type="GO" id="GO:0004459">
    <property type="term" value="F:L-lactate dehydrogenase (NAD+) activity"/>
    <property type="evidence" value="ECO:0007669"/>
    <property type="project" value="TreeGrafter"/>
</dbReference>
<dbReference type="PANTHER" id="PTHR43128">
    <property type="entry name" value="L-2-HYDROXYCARBOXYLATE DEHYDROGENASE (NAD(P)(+))"/>
    <property type="match status" value="1"/>
</dbReference>
<dbReference type="Pfam" id="PF00056">
    <property type="entry name" value="Ldh_1_N"/>
    <property type="match status" value="1"/>
</dbReference>
<dbReference type="AlphaFoldDB" id="A0A6N0HX20"/>
<comment type="function">
    <text evidence="1">Catalyzes the reversible oxidation of malate to oxaloacetate.</text>
</comment>
<sequence>MHRTKIALIGGGQIGSVLALMATQKELGNIVIVDRPESENNVKGKALDIMTLRPHDGIDVELIGTSNYDDIDDADVVIVTAGIPRKPNMSRDDLLGINIEIIKGVAEEVKVHAPNAFVVVATNPVDAMSYTFQKVSGFPKSRVVGLSGALDTGRFQAFIAMETGLSANDVSCMVMGGHGPTMIPLVRTATVAGADRHGERSEGG</sequence>
<accession>A0A6N0HX20</accession>
<protein>
    <submittedName>
        <fullName evidence="8">NAD(P)-binding domain-containing protein</fullName>
    </submittedName>
</protein>
<dbReference type="PANTHER" id="PTHR43128:SF16">
    <property type="entry name" value="L-LACTATE DEHYDROGENASE"/>
    <property type="match status" value="1"/>
</dbReference>
<reference evidence="8 9" key="1">
    <citation type="submission" date="2020-05" db="EMBL/GenBank/DDBJ databases">
        <title>Horizontal transmission and recombination maintain forever young bacterial symbiont genomes.</title>
        <authorList>
            <person name="Russell S.L."/>
            <person name="Pepper-Tunick E."/>
            <person name="Svedberg J."/>
            <person name="Byrne A."/>
            <person name="Ruelas Castillo J."/>
            <person name="Vollmers C."/>
            <person name="Beinart R.A."/>
            <person name="Corbett-Detig R."/>
        </authorList>
    </citation>
    <scope>NUCLEOTIDE SEQUENCE [LARGE SCALE GENOMIC DNA]</scope>
    <source>
        <strain evidence="8">Santa_Monica_outfall</strain>
    </source>
</reference>
<evidence type="ECO:0000256" key="5">
    <source>
        <dbReference type="RuleBase" id="RU003369"/>
    </source>
</evidence>
<dbReference type="GO" id="GO:0006089">
    <property type="term" value="P:lactate metabolic process"/>
    <property type="evidence" value="ECO:0007669"/>
    <property type="project" value="TreeGrafter"/>
</dbReference>
<dbReference type="Proteomes" id="UP000509658">
    <property type="component" value="Chromosome"/>
</dbReference>
<dbReference type="InterPro" id="IPR036291">
    <property type="entry name" value="NAD(P)-bd_dom_sf"/>
</dbReference>
<dbReference type="KEGG" id="rev:HUE57_12045"/>
<gene>
    <name evidence="8" type="ORF">HUE57_12045</name>
</gene>
<proteinExistence type="inferred from homology"/>
<dbReference type="Pfam" id="PF02866">
    <property type="entry name" value="Ldh_1_C"/>
    <property type="match status" value="1"/>
</dbReference>
<evidence type="ECO:0000256" key="4">
    <source>
        <dbReference type="ARBA" id="ARBA00023027"/>
    </source>
</evidence>
<comment type="similarity">
    <text evidence="5">Belongs to the LDH/MDH superfamily.</text>
</comment>
<dbReference type="FunFam" id="3.40.50.720:FF:000018">
    <property type="entry name" value="Malate dehydrogenase"/>
    <property type="match status" value="1"/>
</dbReference>
<dbReference type="EMBL" id="CP054491">
    <property type="protein sequence ID" value="QKQ26930.1"/>
    <property type="molecule type" value="Genomic_DNA"/>
</dbReference>
<evidence type="ECO:0000259" key="6">
    <source>
        <dbReference type="Pfam" id="PF00056"/>
    </source>
</evidence>
<dbReference type="SUPFAM" id="SSF56327">
    <property type="entry name" value="LDH C-terminal domain-like"/>
    <property type="match status" value="1"/>
</dbReference>
<dbReference type="InterPro" id="IPR001557">
    <property type="entry name" value="L-lactate/malate_DH"/>
</dbReference>
<dbReference type="Gene3D" id="3.40.50.720">
    <property type="entry name" value="NAD(P)-binding Rossmann-like Domain"/>
    <property type="match status" value="1"/>
</dbReference>
<evidence type="ECO:0000259" key="7">
    <source>
        <dbReference type="Pfam" id="PF02866"/>
    </source>
</evidence>
<keyword evidence="9" id="KW-1185">Reference proteome</keyword>
<evidence type="ECO:0000256" key="3">
    <source>
        <dbReference type="ARBA" id="ARBA00023002"/>
    </source>
</evidence>
<dbReference type="InterPro" id="IPR015955">
    <property type="entry name" value="Lactate_DH/Glyco_Ohase_4_C"/>
</dbReference>
<evidence type="ECO:0000256" key="2">
    <source>
        <dbReference type="ARBA" id="ARBA00022532"/>
    </source>
</evidence>
<dbReference type="GO" id="GO:0006099">
    <property type="term" value="P:tricarboxylic acid cycle"/>
    <property type="evidence" value="ECO:0007669"/>
    <property type="project" value="UniProtKB-KW"/>
</dbReference>